<dbReference type="EMBL" id="GG662706">
    <property type="protein sequence ID" value="EAR95276.3"/>
    <property type="molecule type" value="Genomic_DNA"/>
</dbReference>
<evidence type="ECO:0000313" key="4">
    <source>
        <dbReference type="Proteomes" id="UP000009168"/>
    </source>
</evidence>
<feature type="region of interest" description="Disordered" evidence="2">
    <location>
        <begin position="497"/>
        <end position="524"/>
    </location>
</feature>
<proteinExistence type="predicted"/>
<dbReference type="Gene3D" id="1.20.5.170">
    <property type="match status" value="1"/>
</dbReference>
<feature type="compositionally biased region" description="Acidic residues" evidence="2">
    <location>
        <begin position="801"/>
        <end position="833"/>
    </location>
</feature>
<name>Q23F77_TETTS</name>
<evidence type="ECO:0000256" key="1">
    <source>
        <dbReference type="SAM" id="Coils"/>
    </source>
</evidence>
<dbReference type="RefSeq" id="XP_001015521.3">
    <property type="nucleotide sequence ID" value="XM_001015521.3"/>
</dbReference>
<feature type="compositionally biased region" description="Polar residues" evidence="2">
    <location>
        <begin position="500"/>
        <end position="514"/>
    </location>
</feature>
<dbReference type="GeneID" id="7840896"/>
<feature type="compositionally biased region" description="Low complexity" evidence="2">
    <location>
        <begin position="838"/>
        <end position="850"/>
    </location>
</feature>
<feature type="compositionally biased region" description="Low complexity" evidence="2">
    <location>
        <begin position="11"/>
        <end position="28"/>
    </location>
</feature>
<evidence type="ECO:0000256" key="2">
    <source>
        <dbReference type="SAM" id="MobiDB-lite"/>
    </source>
</evidence>
<dbReference type="eggNOG" id="ENOG502RYR7">
    <property type="taxonomic scope" value="Eukaryota"/>
</dbReference>
<feature type="compositionally biased region" description="Polar residues" evidence="2">
    <location>
        <begin position="996"/>
        <end position="1006"/>
    </location>
</feature>
<feature type="compositionally biased region" description="Basic and acidic residues" evidence="2">
    <location>
        <begin position="949"/>
        <end position="970"/>
    </location>
</feature>
<feature type="compositionally biased region" description="Basic and acidic residues" evidence="2">
    <location>
        <begin position="851"/>
        <end position="879"/>
    </location>
</feature>
<protein>
    <submittedName>
        <fullName evidence="3">Uncharacterized protein</fullName>
    </submittedName>
</protein>
<dbReference type="OrthoDB" id="312996at2759"/>
<dbReference type="InParanoid" id="Q23F77"/>
<evidence type="ECO:0000313" key="3">
    <source>
        <dbReference type="EMBL" id="EAR95276.3"/>
    </source>
</evidence>
<feature type="region of interest" description="Disordered" evidence="2">
    <location>
        <begin position="432"/>
        <end position="463"/>
    </location>
</feature>
<gene>
    <name evidence="3" type="ORF">TTHERM_00382370</name>
</gene>
<dbReference type="AlphaFoldDB" id="Q23F77"/>
<feature type="compositionally biased region" description="Polar residues" evidence="2">
    <location>
        <begin position="774"/>
        <end position="787"/>
    </location>
</feature>
<feature type="region of interest" description="Disordered" evidence="2">
    <location>
        <begin position="1"/>
        <end position="28"/>
    </location>
</feature>
<feature type="region of interest" description="Disordered" evidence="2">
    <location>
        <begin position="774"/>
        <end position="1022"/>
    </location>
</feature>
<accession>Q23F77</accession>
<feature type="compositionally biased region" description="Acidic residues" evidence="2">
    <location>
        <begin position="980"/>
        <end position="991"/>
    </location>
</feature>
<organism evidence="3 4">
    <name type="scientific">Tetrahymena thermophila (strain SB210)</name>
    <dbReference type="NCBI Taxonomy" id="312017"/>
    <lineage>
        <taxon>Eukaryota</taxon>
        <taxon>Sar</taxon>
        <taxon>Alveolata</taxon>
        <taxon>Ciliophora</taxon>
        <taxon>Intramacronucleata</taxon>
        <taxon>Oligohymenophorea</taxon>
        <taxon>Hymenostomatida</taxon>
        <taxon>Tetrahymenina</taxon>
        <taxon>Tetrahymenidae</taxon>
        <taxon>Tetrahymena</taxon>
    </lineage>
</organism>
<feature type="region of interest" description="Disordered" evidence="2">
    <location>
        <begin position="369"/>
        <end position="399"/>
    </location>
</feature>
<reference evidence="4" key="1">
    <citation type="journal article" date="2006" name="PLoS Biol.">
        <title>Macronuclear genome sequence of the ciliate Tetrahymena thermophila, a model eukaryote.</title>
        <authorList>
            <person name="Eisen J.A."/>
            <person name="Coyne R.S."/>
            <person name="Wu M."/>
            <person name="Wu D."/>
            <person name="Thiagarajan M."/>
            <person name="Wortman J.R."/>
            <person name="Badger J.H."/>
            <person name="Ren Q."/>
            <person name="Amedeo P."/>
            <person name="Jones K.M."/>
            <person name="Tallon L.J."/>
            <person name="Delcher A.L."/>
            <person name="Salzberg S.L."/>
            <person name="Silva J.C."/>
            <person name="Haas B.J."/>
            <person name="Majoros W.H."/>
            <person name="Farzad M."/>
            <person name="Carlton J.M."/>
            <person name="Smith R.K. Jr."/>
            <person name="Garg J."/>
            <person name="Pearlman R.E."/>
            <person name="Karrer K.M."/>
            <person name="Sun L."/>
            <person name="Manning G."/>
            <person name="Elde N.C."/>
            <person name="Turkewitz A.P."/>
            <person name="Asai D.J."/>
            <person name="Wilkes D.E."/>
            <person name="Wang Y."/>
            <person name="Cai H."/>
            <person name="Collins K."/>
            <person name="Stewart B.A."/>
            <person name="Lee S.R."/>
            <person name="Wilamowska K."/>
            <person name="Weinberg Z."/>
            <person name="Ruzzo W.L."/>
            <person name="Wloga D."/>
            <person name="Gaertig J."/>
            <person name="Frankel J."/>
            <person name="Tsao C.-C."/>
            <person name="Gorovsky M.A."/>
            <person name="Keeling P.J."/>
            <person name="Waller R.F."/>
            <person name="Patron N.J."/>
            <person name="Cherry J.M."/>
            <person name="Stover N.A."/>
            <person name="Krieger C.J."/>
            <person name="del Toro C."/>
            <person name="Ryder H.F."/>
            <person name="Williamson S.C."/>
            <person name="Barbeau R.A."/>
            <person name="Hamilton E.P."/>
            <person name="Orias E."/>
        </authorList>
    </citation>
    <scope>NUCLEOTIDE SEQUENCE [LARGE SCALE GENOMIC DNA]</scope>
    <source>
        <strain evidence="4">SB210</strain>
    </source>
</reference>
<feature type="compositionally biased region" description="Acidic residues" evidence="2">
    <location>
        <begin position="911"/>
        <end position="925"/>
    </location>
</feature>
<sequence>MRRAFDGTEIQQKPPMQFQQFAKQQGQPPLHPIRPASAKPPIYNNLMHNNADQQEDQTPYQHIQSVQNYSDNNINSNRVMIQSKQEQSRLYSGGMQRNNSGHRSYENNMQQLNRTAQQLNKINSQLNTSNSGLDTYGGDVAKHMPRIIHQEKEQLYAETLQLKNQINELKESNKTLKTQLYQVERDSVKYKKIVDQYEANGIVKGFYPKTEGGHITENLKKTIKDLKMQLAVKDEENNKIKKQIKYTRLQELDRERKCYAEECTRLKNLLQQALNEKMEVLIKETDYQKLEERLYAQNNEIEQLRYDNTEMAQQLKNYDNQNNYLQRGYNDLERKSNLQITTLRKHLKERDREINELKNELSKFRLQNINNQSSKKDFSNQLPINSNRMARPQSAKNNNLSTEMGFLKKQLEMKDDKIRQLEEDVIQLRHELNTQGNQGTDEYDDDKNQNSTYRENQSQNNQNIDSIQYQKEKNQNQQYENNKNNNNQNEIKIEQHQQQVFPPSTKSKQSSNQIERPEDKKSIDGVLRINSDSNNQYVTRIKREDIVHIGEEVQFKLRSNALNLNEAAQLFFDNLDEQTSIRDLQAMLLDKPFNLQQNDALLFSRYLVEDKDGKYKFDWEYSRKNEQIFQSFSEIVGSYQVFSKGYAQKLYDSLQKIFASNRESIKATLQTKSNGKNTISKEQFIQTFEFLNIQLQKDQVAFLIMAMIQDSVDLNHLYFKNLLKLFKVKHNDNEYQDELEQYQDDYDQEDQLESNDQYEDSNDYKMQEQQYEQNKNTNNQVKMQRPQSSKRRNPLPNNQIEQEDDEYYDQSEQGIEEDNDEDLEGHYSEEDDGYGGYHQINKNINQNNHQINKEEESIIKKYADRKSSNEYEGKIKEKQNQQNINSKLTPQQYDQLLKQKEQEVLQSWKNEDEEEDDYDDYEQEEIQNQKNHKKQAPIDDDLQQYVEDQFEKNHSKNKKETQKQKSDSKKQNKQNKQEAQYEDLYEQEDFDDKPSTKNGSKVQNKKNQNEYEDDFDVISDQN</sequence>
<keyword evidence="4" id="KW-1185">Reference proteome</keyword>
<feature type="coiled-coil region" evidence="1">
    <location>
        <begin position="102"/>
        <end position="186"/>
    </location>
</feature>
<dbReference type="KEGG" id="tet:TTHERM_00382370"/>
<keyword evidence="1" id="KW-0175">Coiled coil</keyword>
<dbReference type="Proteomes" id="UP000009168">
    <property type="component" value="Unassembled WGS sequence"/>
</dbReference>
<feature type="compositionally biased region" description="Polar residues" evidence="2">
    <location>
        <begin position="880"/>
        <end position="894"/>
    </location>
</feature>
<feature type="compositionally biased region" description="Acidic residues" evidence="2">
    <location>
        <begin position="1010"/>
        <end position="1022"/>
    </location>
</feature>
<dbReference type="HOGENOM" id="CLU_292138_0_0_1"/>
<feature type="coiled-coil region" evidence="1">
    <location>
        <begin position="216"/>
        <end position="367"/>
    </location>
</feature>